<accession>A0A6C0AV75</accession>
<organism evidence="2">
    <name type="scientific">viral metagenome</name>
    <dbReference type="NCBI Taxonomy" id="1070528"/>
    <lineage>
        <taxon>unclassified sequences</taxon>
        <taxon>metagenomes</taxon>
        <taxon>organismal metagenomes</taxon>
    </lineage>
</organism>
<name>A0A6C0AV75_9ZZZZ</name>
<dbReference type="EMBL" id="MN738768">
    <property type="protein sequence ID" value="QHS83859.1"/>
    <property type="molecule type" value="Genomic_DNA"/>
</dbReference>
<protein>
    <submittedName>
        <fullName evidence="2">Uncharacterized protein</fullName>
    </submittedName>
</protein>
<evidence type="ECO:0000313" key="2">
    <source>
        <dbReference type="EMBL" id="QHS83859.1"/>
    </source>
</evidence>
<dbReference type="AlphaFoldDB" id="A0A6C0AV75"/>
<proteinExistence type="predicted"/>
<sequence length="829" mass="95380">MDSPTNSDEYNYDSEESAPASAAEEESSRSSVTPPEAISNKELLQLSTKMDKNIANYLYDWVIHNKGTIGGSAALAMELTRQNENKYIGWIPNDIDIYFKVDHSIYHDPVNWNNIQFSNKVQKVIIDNFTAHFGCKNLCAYFSKGHHKFRDSLHESYGNTTRFLNEPPVEDTINMEISVSSFHPISNPFGWLNNKNAYEVIEDIKVDNPNKLPNDLYTTDNILDDARRWNNYPQMYPQLELKKGTIVSTRQALSWPQRLVFVNSEERIDQAIRHRLGPDVPRNGPINSHTTSAELAEQYHSIMKPILVERAKAADAAKIAAQYTNTVLPEPDDSKPENGYGYTVVDVGIHNTKFGIVPNSHLKKIVRNRLPNVQLIFLYGNVSVPTYIDNYYDYSICKVYIDTEKRNKVRVGARIAHSGPGFGDRKLLGTISAQREDGKWEVRWDDDPGYRQAYAENTMRECLLDDAVASAEAGDAPIVRLHPDVVCSHCLDTPQNYRYSTLSGVIRTVTYRFIKYMGRGFIPIQIRDNILKLKKSNIATNWTQNINEYQIVDPIFQGFKDFLEELEFYFIQKIVSIENSKQPLKNKLYLYRIGRHLDILGSKKLGKNRLNPNIINGFFEGIIKLLEKNNMYSQNIGNIQNRLEEPMKKIAHDYFDRIENIYKIYNRHSQDDDGSGILLDMIQGDIRPARKTGKTRFYTLKDDMNTANPPITSFELGKQRWLAEQGIGNDEGNPNGDYIEQYAYAMINLVTRKTDEDMNTIKEIEEKLHSRKMKKIHNVLQNSFDESYNDARHLKDAARIKGVEELPDNISKFLGGKRRKQKLLKYLYN</sequence>
<evidence type="ECO:0000256" key="1">
    <source>
        <dbReference type="SAM" id="MobiDB-lite"/>
    </source>
</evidence>
<feature type="region of interest" description="Disordered" evidence="1">
    <location>
        <begin position="1"/>
        <end position="36"/>
    </location>
</feature>
<reference evidence="2" key="1">
    <citation type="journal article" date="2020" name="Nature">
        <title>Giant virus diversity and host interactions through global metagenomics.</title>
        <authorList>
            <person name="Schulz F."/>
            <person name="Roux S."/>
            <person name="Paez-Espino D."/>
            <person name="Jungbluth S."/>
            <person name="Walsh D.A."/>
            <person name="Denef V.J."/>
            <person name="McMahon K.D."/>
            <person name="Konstantinidis K.T."/>
            <person name="Eloe-Fadrosh E.A."/>
            <person name="Kyrpides N.C."/>
            <person name="Woyke T."/>
        </authorList>
    </citation>
    <scope>NUCLEOTIDE SEQUENCE</scope>
    <source>
        <strain evidence="2">GVMAG-S-ERX555961-36</strain>
    </source>
</reference>